<feature type="compositionally biased region" description="Polar residues" evidence="1">
    <location>
        <begin position="84"/>
        <end position="112"/>
    </location>
</feature>
<dbReference type="Proteomes" id="UP001326199">
    <property type="component" value="Unassembled WGS sequence"/>
</dbReference>
<comment type="caution">
    <text evidence="2">The sequence shown here is derived from an EMBL/GenBank/DDBJ whole genome shotgun (WGS) entry which is preliminary data.</text>
</comment>
<organism evidence="2 3">
    <name type="scientific">Podospora pseudopauciseta</name>
    <dbReference type="NCBI Taxonomy" id="2093780"/>
    <lineage>
        <taxon>Eukaryota</taxon>
        <taxon>Fungi</taxon>
        <taxon>Dikarya</taxon>
        <taxon>Ascomycota</taxon>
        <taxon>Pezizomycotina</taxon>
        <taxon>Sordariomycetes</taxon>
        <taxon>Sordariomycetidae</taxon>
        <taxon>Sordariales</taxon>
        <taxon>Podosporaceae</taxon>
        <taxon>Podospora</taxon>
    </lineage>
</organism>
<evidence type="ECO:0000313" key="3">
    <source>
        <dbReference type="Proteomes" id="UP001326199"/>
    </source>
</evidence>
<dbReference type="EMBL" id="JAFFHB010000008">
    <property type="protein sequence ID" value="KAK4662584.1"/>
    <property type="molecule type" value="Genomic_DNA"/>
</dbReference>
<sequence length="250" mass="28138">MDQKIKVDGIDFKGIPWCLDRGSGDQYSDWSTCYLNLAVDPNDIMRHPSSSPNFAHYYINPVRPILPPPWDPYGYGASRNRLVSTTQPAPWGQPTQTNNSAATDTNTQQGQNPADRHKTCECSLDDHEKLFCAKKDVKCNTIPLPARASEYDGEIFYDTCHPPTSCSEQREEWNAQPGLGARTCECIEKANGQKRAWCKKSRFQCTWIPTNARGNVILPNVHAVPVNTSTSYNTRKRLTEHRLGRDPLLG</sequence>
<reference evidence="2 3" key="1">
    <citation type="journal article" date="2023" name="bioRxiv">
        <title>High-quality genome assemblies of four members of thePodospora anserinaspecies complex.</title>
        <authorList>
            <person name="Ament-Velasquez S.L."/>
            <person name="Vogan A.A."/>
            <person name="Wallerman O."/>
            <person name="Hartmann F."/>
            <person name="Gautier V."/>
            <person name="Silar P."/>
            <person name="Giraud T."/>
            <person name="Johannesson H."/>
        </authorList>
    </citation>
    <scope>NUCLEOTIDE SEQUENCE [LARGE SCALE GENOMIC DNA]</scope>
    <source>
        <strain evidence="2 3">CBS 411.78</strain>
    </source>
</reference>
<evidence type="ECO:0000256" key="1">
    <source>
        <dbReference type="SAM" id="MobiDB-lite"/>
    </source>
</evidence>
<name>A0ABR0H3K5_9PEZI</name>
<accession>A0ABR0H3K5</accession>
<keyword evidence="3" id="KW-1185">Reference proteome</keyword>
<protein>
    <submittedName>
        <fullName evidence="2">Uncharacterized protein</fullName>
    </submittedName>
</protein>
<evidence type="ECO:0000313" key="2">
    <source>
        <dbReference type="EMBL" id="KAK4662584.1"/>
    </source>
</evidence>
<feature type="region of interest" description="Disordered" evidence="1">
    <location>
        <begin position="84"/>
        <end position="117"/>
    </location>
</feature>
<dbReference type="GeneID" id="87934665"/>
<dbReference type="RefSeq" id="XP_062762550.1">
    <property type="nucleotide sequence ID" value="XM_062914322.1"/>
</dbReference>
<proteinExistence type="predicted"/>
<gene>
    <name evidence="2" type="ORF">QC763_604782</name>
</gene>